<keyword evidence="11" id="KW-0966">Cell projection</keyword>
<evidence type="ECO:0000256" key="11">
    <source>
        <dbReference type="ARBA" id="ARBA00023273"/>
    </source>
</evidence>
<evidence type="ECO:0000256" key="9">
    <source>
        <dbReference type="ARBA" id="ARBA00023163"/>
    </source>
</evidence>
<evidence type="ECO:0000256" key="5">
    <source>
        <dbReference type="ARBA" id="ARBA00022782"/>
    </source>
</evidence>
<keyword evidence="8" id="KW-0238">DNA-binding</keyword>
<comment type="caution">
    <text evidence="13">The sequence shown here is derived from an EMBL/GenBank/DDBJ whole genome shotgun (WGS) entry which is preliminary data.</text>
</comment>
<dbReference type="InterPro" id="IPR050359">
    <property type="entry name" value="bHLH_transcription_factors"/>
</dbReference>
<reference evidence="13 14" key="1">
    <citation type="submission" date="2019-09" db="EMBL/GenBank/DDBJ databases">
        <title>Bird 10,000 Genomes (B10K) Project - Family phase.</title>
        <authorList>
            <person name="Zhang G."/>
        </authorList>
    </citation>
    <scope>NUCLEOTIDE SEQUENCE [LARGE SCALE GENOMIC DNA]</scope>
    <source>
        <strain evidence="13">B10K-CU-031-12</strain>
        <tissue evidence="13">Muscle</tissue>
    </source>
</reference>
<dbReference type="GO" id="GO:0070888">
    <property type="term" value="F:E-box binding"/>
    <property type="evidence" value="ECO:0007669"/>
    <property type="project" value="TreeGrafter"/>
</dbReference>
<dbReference type="GO" id="GO:0000981">
    <property type="term" value="F:DNA-binding transcription factor activity, RNA polymerase II-specific"/>
    <property type="evidence" value="ECO:0007669"/>
    <property type="project" value="TreeGrafter"/>
</dbReference>
<dbReference type="AlphaFoldDB" id="A0A7K8RSS2"/>
<evidence type="ECO:0000256" key="6">
    <source>
        <dbReference type="ARBA" id="ARBA00022902"/>
    </source>
</evidence>
<dbReference type="SUPFAM" id="SSF47459">
    <property type="entry name" value="HLH, helix-loop-helix DNA-binding domain"/>
    <property type="match status" value="1"/>
</dbReference>
<keyword evidence="4" id="KW-0217">Developmental protein</keyword>
<evidence type="ECO:0000313" key="13">
    <source>
        <dbReference type="EMBL" id="NXF20853.1"/>
    </source>
</evidence>
<evidence type="ECO:0000256" key="3">
    <source>
        <dbReference type="ARBA" id="ARBA00004489"/>
    </source>
</evidence>
<feature type="non-terminal residue" evidence="13">
    <location>
        <position position="166"/>
    </location>
</feature>
<dbReference type="FunFam" id="4.10.280.10:FF:000025">
    <property type="entry name" value="protein atonal homolog 7"/>
    <property type="match status" value="1"/>
</dbReference>
<evidence type="ECO:0000259" key="12">
    <source>
        <dbReference type="PROSITE" id="PS50888"/>
    </source>
</evidence>
<dbReference type="Proteomes" id="UP000574210">
    <property type="component" value="Unassembled WGS sequence"/>
</dbReference>
<dbReference type="Gene3D" id="4.10.280.10">
    <property type="entry name" value="Helix-loop-helix DNA-binding domain"/>
    <property type="match status" value="1"/>
</dbReference>
<name>A0A7K8RSS2_9PASS</name>
<keyword evidence="10" id="KW-0539">Nucleus</keyword>
<keyword evidence="14" id="KW-1185">Reference proteome</keyword>
<organism evidence="13 14">
    <name type="scientific">Rhodinocichla rosea</name>
    <dbReference type="NCBI Taxonomy" id="58203"/>
    <lineage>
        <taxon>Eukaryota</taxon>
        <taxon>Metazoa</taxon>
        <taxon>Chordata</taxon>
        <taxon>Craniata</taxon>
        <taxon>Vertebrata</taxon>
        <taxon>Euteleostomi</taxon>
        <taxon>Archelosauria</taxon>
        <taxon>Archosauria</taxon>
        <taxon>Dinosauria</taxon>
        <taxon>Saurischia</taxon>
        <taxon>Theropoda</taxon>
        <taxon>Coelurosauria</taxon>
        <taxon>Aves</taxon>
        <taxon>Neognathae</taxon>
        <taxon>Neoaves</taxon>
        <taxon>Telluraves</taxon>
        <taxon>Australaves</taxon>
        <taxon>Passeriformes</taxon>
        <taxon>Thraupidae</taxon>
        <taxon>Rhodinocichla</taxon>
    </lineage>
</organism>
<dbReference type="GO" id="GO:0003407">
    <property type="term" value="P:neural retina development"/>
    <property type="evidence" value="ECO:0007669"/>
    <property type="project" value="InterPro"/>
</dbReference>
<dbReference type="GO" id="GO:0043204">
    <property type="term" value="C:perikaryon"/>
    <property type="evidence" value="ECO:0007669"/>
    <property type="project" value="UniProtKB-SubCell"/>
</dbReference>
<keyword evidence="5" id="KW-0221">Differentiation</keyword>
<dbReference type="GO" id="GO:0030424">
    <property type="term" value="C:axon"/>
    <property type="evidence" value="ECO:0007669"/>
    <property type="project" value="UniProtKB-SubCell"/>
</dbReference>
<dbReference type="InterPro" id="IPR011598">
    <property type="entry name" value="bHLH_dom"/>
</dbReference>
<evidence type="ECO:0000256" key="10">
    <source>
        <dbReference type="ARBA" id="ARBA00023242"/>
    </source>
</evidence>
<evidence type="ECO:0000313" key="14">
    <source>
        <dbReference type="Proteomes" id="UP000574210"/>
    </source>
</evidence>
<dbReference type="GO" id="GO:0046983">
    <property type="term" value="F:protein dimerization activity"/>
    <property type="evidence" value="ECO:0007669"/>
    <property type="project" value="InterPro"/>
</dbReference>
<comment type="subcellular location">
    <subcellularLocation>
        <location evidence="3">Cell projection</location>
        <location evidence="3">Axon</location>
    </subcellularLocation>
    <subcellularLocation>
        <location evidence="1">Nucleus</location>
    </subcellularLocation>
    <subcellularLocation>
        <location evidence="2">Perikaryon</location>
    </subcellularLocation>
</comment>
<keyword evidence="6" id="KW-0524">Neurogenesis</keyword>
<dbReference type="GO" id="GO:0005634">
    <property type="term" value="C:nucleus"/>
    <property type="evidence" value="ECO:0007669"/>
    <property type="project" value="UniProtKB-SubCell"/>
</dbReference>
<keyword evidence="9" id="KW-0804">Transcription</keyword>
<sequence>MKTCKASPLEPVVEPGSQCRSGAGCVLRGSSERMENGAGCVLRGSSERMENAAKRRLAANARERRRMQGLNTAFDRLRKVVPQWGQDKKLSKYETLQMALSYIMALTRILAEAERFSSEREWLSLHCEHFPSDSYHHYPAQKATADSDPYAHRVFGYHPEHFQIAN</sequence>
<dbReference type="GO" id="GO:0061564">
    <property type="term" value="P:axon development"/>
    <property type="evidence" value="ECO:0007669"/>
    <property type="project" value="TreeGrafter"/>
</dbReference>
<evidence type="ECO:0000256" key="1">
    <source>
        <dbReference type="ARBA" id="ARBA00004123"/>
    </source>
</evidence>
<dbReference type="CDD" id="cd19714">
    <property type="entry name" value="bHLH_TS_ATOH7"/>
    <property type="match status" value="1"/>
</dbReference>
<dbReference type="EMBL" id="VWYZ01000139">
    <property type="protein sequence ID" value="NXF20853.1"/>
    <property type="molecule type" value="Genomic_DNA"/>
</dbReference>
<keyword evidence="7" id="KW-0805">Transcription regulation</keyword>
<feature type="domain" description="BHLH" evidence="12">
    <location>
        <begin position="54"/>
        <end position="106"/>
    </location>
</feature>
<evidence type="ECO:0000256" key="7">
    <source>
        <dbReference type="ARBA" id="ARBA00023015"/>
    </source>
</evidence>
<evidence type="ECO:0000256" key="8">
    <source>
        <dbReference type="ARBA" id="ARBA00023125"/>
    </source>
</evidence>
<accession>A0A7K8RSS2</accession>
<gene>
    <name evidence="13" type="primary">Atoh7</name>
    <name evidence="13" type="ORF">RHOROS_R09832</name>
</gene>
<evidence type="ECO:0000256" key="2">
    <source>
        <dbReference type="ARBA" id="ARBA00004484"/>
    </source>
</evidence>
<protein>
    <submittedName>
        <fullName evidence="13">ATOH7 protein</fullName>
    </submittedName>
</protein>
<dbReference type="Pfam" id="PF00010">
    <property type="entry name" value="HLH"/>
    <property type="match status" value="1"/>
</dbReference>
<dbReference type="InterPro" id="IPR036638">
    <property type="entry name" value="HLH_DNA-bd_sf"/>
</dbReference>
<dbReference type="InterPro" id="IPR032663">
    <property type="entry name" value="ATOH7_bHLH"/>
</dbReference>
<proteinExistence type="predicted"/>
<evidence type="ECO:0000256" key="4">
    <source>
        <dbReference type="ARBA" id="ARBA00022473"/>
    </source>
</evidence>
<dbReference type="PANTHER" id="PTHR19290:SF99">
    <property type="entry name" value="TRANSCRIPTION FACTOR ATOH7"/>
    <property type="match status" value="1"/>
</dbReference>
<feature type="non-terminal residue" evidence="13">
    <location>
        <position position="1"/>
    </location>
</feature>
<dbReference type="SMART" id="SM00353">
    <property type="entry name" value="HLH"/>
    <property type="match status" value="1"/>
</dbReference>
<dbReference type="PANTHER" id="PTHR19290">
    <property type="entry name" value="BASIC HELIX-LOOP-HELIX PROTEIN NEUROGENIN-RELATED"/>
    <property type="match status" value="1"/>
</dbReference>
<dbReference type="PROSITE" id="PS50888">
    <property type="entry name" value="BHLH"/>
    <property type="match status" value="1"/>
</dbReference>
<dbReference type="GO" id="GO:0045944">
    <property type="term" value="P:positive regulation of transcription by RNA polymerase II"/>
    <property type="evidence" value="ECO:0007669"/>
    <property type="project" value="TreeGrafter"/>
</dbReference>